<evidence type="ECO:0000313" key="2">
    <source>
        <dbReference type="EMBL" id="EBU8203441.1"/>
    </source>
</evidence>
<comment type="caution">
    <text evidence="2">The sequence shown here is derived from an EMBL/GenBank/DDBJ whole genome shotgun (WGS) entry which is preliminary data.</text>
</comment>
<dbReference type="InterPro" id="IPR005335">
    <property type="entry name" value="Terminase_ssu"/>
</dbReference>
<dbReference type="GO" id="GO:0051276">
    <property type="term" value="P:chromosome organization"/>
    <property type="evidence" value="ECO:0007669"/>
    <property type="project" value="InterPro"/>
</dbReference>
<reference evidence="2" key="1">
    <citation type="submission" date="2018-05" db="EMBL/GenBank/DDBJ databases">
        <authorList>
            <person name="Ashton P.M."/>
            <person name="Dallman T."/>
            <person name="Nair S."/>
            <person name="De Pinna E."/>
            <person name="Peters T."/>
            <person name="Grant K."/>
        </authorList>
    </citation>
    <scope>NUCLEOTIDE SEQUENCE</scope>
    <source>
        <strain evidence="2">374031</strain>
    </source>
</reference>
<name>A0A5V6PSR0_SALET</name>
<dbReference type="AlphaFoldDB" id="A0A5V6PSR0"/>
<dbReference type="InterPro" id="IPR038713">
    <property type="entry name" value="Terminase_Gp1_N_sf"/>
</dbReference>
<evidence type="ECO:0000256" key="1">
    <source>
        <dbReference type="SAM" id="MobiDB-lite"/>
    </source>
</evidence>
<proteinExistence type="predicted"/>
<accession>A0A5V6PSR0</accession>
<organism evidence="2">
    <name type="scientific">Salmonella enterica subsp. enterica serovar Cardoner</name>
    <dbReference type="NCBI Taxonomy" id="2564309"/>
    <lineage>
        <taxon>Bacteria</taxon>
        <taxon>Pseudomonadati</taxon>
        <taxon>Pseudomonadota</taxon>
        <taxon>Gammaproteobacteria</taxon>
        <taxon>Enterobacterales</taxon>
        <taxon>Enterobacteriaceae</taxon>
        <taxon>Salmonella</taxon>
    </lineage>
</organism>
<dbReference type="Pfam" id="PF03592">
    <property type="entry name" value="Terminase_2"/>
    <property type="match status" value="1"/>
</dbReference>
<gene>
    <name evidence="2" type="ORF">DLM21_03525</name>
</gene>
<dbReference type="EMBL" id="AAHDIR010000002">
    <property type="protein sequence ID" value="EBU8203441.1"/>
    <property type="molecule type" value="Genomic_DNA"/>
</dbReference>
<feature type="region of interest" description="Disordered" evidence="1">
    <location>
        <begin position="38"/>
        <end position="92"/>
    </location>
</feature>
<protein>
    <submittedName>
        <fullName evidence="2">Terminase</fullName>
    </submittedName>
</protein>
<dbReference type="Gene3D" id="1.10.10.1400">
    <property type="entry name" value="Terminase, small subunit, N-terminal DNA-binding domain, HTH motif"/>
    <property type="match status" value="1"/>
</dbReference>
<sequence length="339" mass="37942">MSKPEDGGLERDYCAGQQSLRKLAERYGISEGAIRKRAAKNGWVRSEKTGTQNGTQVRKKGTQKKEVRTKEKSSEEKKSSARKSEEKVFTDDENIKEGANDFGLSPQQALFAEYVAAGKTRVDAYRLAGYKCTGNLAYQSASQLYRNIKVARYIRHLRDKFEQRQAATIDDLIHQYTSIANADPNELAQHRRVNCRYCWGEHHLYQWRDIAEHDRAAAKAAKDGRQPPEYGGLGFVDTADPHPDCPKCSGEGVSEVFITDTRDLEGNARWLYAGVKETKFGIEVQTASQDAARRELTRLLTARIGSGGIVPGAQPATGYTADDYRKAQDWINNELGDLD</sequence>
<feature type="compositionally biased region" description="Basic and acidic residues" evidence="1">
    <location>
        <begin position="63"/>
        <end position="92"/>
    </location>
</feature>